<keyword evidence="6" id="KW-0812">Transmembrane</keyword>
<dbReference type="PROSITE" id="PS51837">
    <property type="entry name" value="LITAF"/>
    <property type="match status" value="1"/>
</dbReference>
<keyword evidence="9" id="KW-1185">Reference proteome</keyword>
<evidence type="ECO:0000313" key="9">
    <source>
        <dbReference type="Proteomes" id="UP000000600"/>
    </source>
</evidence>
<dbReference type="HOGENOM" id="CLU_095549_2_0_1"/>
<dbReference type="SMART" id="SM00714">
    <property type="entry name" value="LITAF"/>
    <property type="match status" value="1"/>
</dbReference>
<dbReference type="RefSeq" id="XP_001445575.1">
    <property type="nucleotide sequence ID" value="XM_001445538.1"/>
</dbReference>
<evidence type="ECO:0000256" key="5">
    <source>
        <dbReference type="ARBA" id="ARBA00023136"/>
    </source>
</evidence>
<dbReference type="AlphaFoldDB" id="A0D561"/>
<dbReference type="EMBL" id="CT868296">
    <property type="protein sequence ID" value="CAK78178.1"/>
    <property type="molecule type" value="Genomic_DNA"/>
</dbReference>
<dbReference type="GO" id="GO:0016020">
    <property type="term" value="C:membrane"/>
    <property type="evidence" value="ECO:0007669"/>
    <property type="project" value="UniProtKB-SubCell"/>
</dbReference>
<dbReference type="GeneID" id="5031360"/>
<protein>
    <recommendedName>
        <fullName evidence="7">LITAF domain-containing protein</fullName>
    </recommendedName>
</protein>
<keyword evidence="5 6" id="KW-0472">Membrane</keyword>
<accession>A0D561</accession>
<dbReference type="OMA" id="CCLEDCQ"/>
<feature type="transmembrane region" description="Helical" evidence="6">
    <location>
        <begin position="108"/>
        <end position="126"/>
    </location>
</feature>
<evidence type="ECO:0000256" key="6">
    <source>
        <dbReference type="SAM" id="Phobius"/>
    </source>
</evidence>
<dbReference type="PANTHER" id="PTHR23292">
    <property type="entry name" value="LIPOPOLYSACCHARIDE-INDUCED TUMOR NECROSIS FACTOR-ALPHA FACTOR"/>
    <property type="match status" value="1"/>
</dbReference>
<dbReference type="InParanoid" id="A0D561"/>
<evidence type="ECO:0000259" key="7">
    <source>
        <dbReference type="PROSITE" id="PS51837"/>
    </source>
</evidence>
<comment type="similarity">
    <text evidence="2">Belongs to the CDIP1/LITAF family.</text>
</comment>
<dbReference type="OrthoDB" id="5599753at2759"/>
<feature type="domain" description="LITAF" evidence="7">
    <location>
        <begin position="70"/>
        <end position="152"/>
    </location>
</feature>
<organism evidence="8 9">
    <name type="scientific">Paramecium tetraurelia</name>
    <dbReference type="NCBI Taxonomy" id="5888"/>
    <lineage>
        <taxon>Eukaryota</taxon>
        <taxon>Sar</taxon>
        <taxon>Alveolata</taxon>
        <taxon>Ciliophora</taxon>
        <taxon>Intramacronucleata</taxon>
        <taxon>Oligohymenophorea</taxon>
        <taxon>Peniculida</taxon>
        <taxon>Parameciidae</taxon>
        <taxon>Paramecium</taxon>
    </lineage>
</organism>
<dbReference type="InterPro" id="IPR037519">
    <property type="entry name" value="LITAF_fam"/>
</dbReference>
<dbReference type="Pfam" id="PF10601">
    <property type="entry name" value="zf-LITAF-like"/>
    <property type="match status" value="1"/>
</dbReference>
<evidence type="ECO:0000256" key="2">
    <source>
        <dbReference type="ARBA" id="ARBA00005975"/>
    </source>
</evidence>
<evidence type="ECO:0000256" key="3">
    <source>
        <dbReference type="ARBA" id="ARBA00022723"/>
    </source>
</evidence>
<gene>
    <name evidence="8" type="ORF">GSPATT00013625001</name>
</gene>
<dbReference type="PANTHER" id="PTHR23292:SF6">
    <property type="entry name" value="FI16602P1-RELATED"/>
    <property type="match status" value="1"/>
</dbReference>
<keyword evidence="4" id="KW-0862">Zinc</keyword>
<sequence>MQNNNYQNQNDVFPSYPEQYPNQYPPQVQMQQQQPYLDNNIYVGQPINQQQQFGNQQYLQQPYIIQGPVEISTPIYASAEGMRFPIQIKCQFCQQVGITKIQNRIGDGTICASILVLLLCWPLFWLPCCLEDCQDRIHLCQSCGKVVGKKKYEVC</sequence>
<name>A0D561_PARTE</name>
<dbReference type="eggNOG" id="ENOG502SC6W">
    <property type="taxonomic scope" value="Eukaryota"/>
</dbReference>
<dbReference type="InterPro" id="IPR006629">
    <property type="entry name" value="LITAF"/>
</dbReference>
<keyword evidence="6" id="KW-1133">Transmembrane helix</keyword>
<evidence type="ECO:0000313" key="8">
    <source>
        <dbReference type="EMBL" id="CAK78178.1"/>
    </source>
</evidence>
<proteinExistence type="inferred from homology"/>
<keyword evidence="3" id="KW-0479">Metal-binding</keyword>
<evidence type="ECO:0000256" key="4">
    <source>
        <dbReference type="ARBA" id="ARBA00022833"/>
    </source>
</evidence>
<dbReference type="KEGG" id="ptm:GSPATT00013625001"/>
<dbReference type="Proteomes" id="UP000000600">
    <property type="component" value="Unassembled WGS sequence"/>
</dbReference>
<dbReference type="GO" id="GO:0008270">
    <property type="term" value="F:zinc ion binding"/>
    <property type="evidence" value="ECO:0000318"/>
    <property type="project" value="GO_Central"/>
</dbReference>
<comment type="subcellular location">
    <subcellularLocation>
        <location evidence="1">Membrane</location>
        <topology evidence="1">Peripheral membrane protein</topology>
    </subcellularLocation>
</comment>
<evidence type="ECO:0000256" key="1">
    <source>
        <dbReference type="ARBA" id="ARBA00004170"/>
    </source>
</evidence>
<reference evidence="8 9" key="1">
    <citation type="journal article" date="2006" name="Nature">
        <title>Global trends of whole-genome duplications revealed by the ciliate Paramecium tetraurelia.</title>
        <authorList>
            <consortium name="Genoscope"/>
            <person name="Aury J.-M."/>
            <person name="Jaillon O."/>
            <person name="Duret L."/>
            <person name="Noel B."/>
            <person name="Jubin C."/>
            <person name="Porcel B.M."/>
            <person name="Segurens B."/>
            <person name="Daubin V."/>
            <person name="Anthouard V."/>
            <person name="Aiach N."/>
            <person name="Arnaiz O."/>
            <person name="Billaut A."/>
            <person name="Beisson J."/>
            <person name="Blanc I."/>
            <person name="Bouhouche K."/>
            <person name="Camara F."/>
            <person name="Duharcourt S."/>
            <person name="Guigo R."/>
            <person name="Gogendeau D."/>
            <person name="Katinka M."/>
            <person name="Keller A.-M."/>
            <person name="Kissmehl R."/>
            <person name="Klotz C."/>
            <person name="Koll F."/>
            <person name="Le Moue A."/>
            <person name="Lepere C."/>
            <person name="Malinsky S."/>
            <person name="Nowacki M."/>
            <person name="Nowak J.K."/>
            <person name="Plattner H."/>
            <person name="Poulain J."/>
            <person name="Ruiz F."/>
            <person name="Serrano V."/>
            <person name="Zagulski M."/>
            <person name="Dessen P."/>
            <person name="Betermier M."/>
            <person name="Weissenbach J."/>
            <person name="Scarpelli C."/>
            <person name="Schachter V."/>
            <person name="Sperling L."/>
            <person name="Meyer E."/>
            <person name="Cohen J."/>
            <person name="Wincker P."/>
        </authorList>
    </citation>
    <scope>NUCLEOTIDE SEQUENCE [LARGE SCALE GENOMIC DNA]</scope>
    <source>
        <strain evidence="8 9">Stock d4-2</strain>
    </source>
</reference>